<feature type="transmembrane region" description="Helical" evidence="1">
    <location>
        <begin position="94"/>
        <end position="118"/>
    </location>
</feature>
<keyword evidence="2" id="KW-0732">Signal</keyword>
<name>A0A062XMJ4_9BACT</name>
<evidence type="ECO:0000256" key="1">
    <source>
        <dbReference type="SAM" id="Phobius"/>
    </source>
</evidence>
<keyword evidence="1" id="KW-1133">Transmembrane helix</keyword>
<keyword evidence="4" id="KW-1185">Reference proteome</keyword>
<sequence>MRFFLLLVLALAAQAALTAQQVPWFLSSVHVWLVVVVGRAQRLPGSQAGWFGLLAGLAADGVRGWPLGPSGIAGAVAGATVARASVVFELSGPLFWVVGTLLASGLAEGTLALVYLTLGARPPHGWVGAAAAVAGTAFLGFVTAASEWWWGRVFSPQARRRRALRRR</sequence>
<protein>
    <recommendedName>
        <fullName evidence="5">Rod shape-determining protein MreD</fullName>
    </recommendedName>
</protein>
<dbReference type="EMBL" id="JMFG01000017">
    <property type="protein sequence ID" value="KDA53782.1"/>
    <property type="molecule type" value="Genomic_DNA"/>
</dbReference>
<dbReference type="RefSeq" id="WP_038049056.1">
    <property type="nucleotide sequence ID" value="NZ_JMFG01000017.1"/>
</dbReference>
<feature type="chain" id="PRO_5013243645" description="Rod shape-determining protein MreD" evidence="2">
    <location>
        <begin position="16"/>
        <end position="167"/>
    </location>
</feature>
<dbReference type="STRING" id="1312852.EG19_02905"/>
<dbReference type="AlphaFoldDB" id="A0A062XMJ4"/>
<evidence type="ECO:0000313" key="3">
    <source>
        <dbReference type="EMBL" id="KDA53782.1"/>
    </source>
</evidence>
<feature type="transmembrane region" description="Helical" evidence="1">
    <location>
        <begin position="125"/>
        <end position="150"/>
    </location>
</feature>
<keyword evidence="1" id="KW-0812">Transmembrane</keyword>
<keyword evidence="1" id="KW-0472">Membrane</keyword>
<evidence type="ECO:0000313" key="4">
    <source>
        <dbReference type="Proteomes" id="UP000027284"/>
    </source>
</evidence>
<evidence type="ECO:0008006" key="5">
    <source>
        <dbReference type="Google" id="ProtNLM"/>
    </source>
</evidence>
<proteinExistence type="predicted"/>
<reference evidence="3 4" key="1">
    <citation type="submission" date="2014-04" db="EMBL/GenBank/DDBJ databases">
        <title>The Genome Sequence of Thermoanaerobaculum aquaticum MP-01, The First Cultivated Group 23 Acidobacterium.</title>
        <authorList>
            <person name="Stamps B.W."/>
            <person name="Losey N.A."/>
            <person name="Lawson P.A."/>
            <person name="Stevenson B.S."/>
        </authorList>
    </citation>
    <scope>NUCLEOTIDE SEQUENCE [LARGE SCALE GENOMIC DNA]</scope>
    <source>
        <strain evidence="3 4">MP-01</strain>
    </source>
</reference>
<comment type="caution">
    <text evidence="3">The sequence shown here is derived from an EMBL/GenBank/DDBJ whole genome shotgun (WGS) entry which is preliminary data.</text>
</comment>
<organism evidence="3 4">
    <name type="scientific">Thermoanaerobaculum aquaticum</name>
    <dbReference type="NCBI Taxonomy" id="1312852"/>
    <lineage>
        <taxon>Bacteria</taxon>
        <taxon>Pseudomonadati</taxon>
        <taxon>Acidobacteriota</taxon>
        <taxon>Thermoanaerobaculia</taxon>
        <taxon>Thermoanaerobaculales</taxon>
        <taxon>Thermoanaerobaculaceae</taxon>
        <taxon>Thermoanaerobaculum</taxon>
    </lineage>
</organism>
<accession>A0A062XMJ4</accession>
<feature type="signal peptide" evidence="2">
    <location>
        <begin position="1"/>
        <end position="15"/>
    </location>
</feature>
<evidence type="ECO:0000256" key="2">
    <source>
        <dbReference type="SAM" id="SignalP"/>
    </source>
</evidence>
<gene>
    <name evidence="3" type="ORF">EG19_02905</name>
</gene>
<dbReference type="Proteomes" id="UP000027284">
    <property type="component" value="Unassembled WGS sequence"/>
</dbReference>